<dbReference type="EMBL" id="JBHMBE010000001">
    <property type="protein sequence ID" value="MFB9644241.1"/>
    <property type="molecule type" value="Genomic_DNA"/>
</dbReference>
<protein>
    <recommendedName>
        <fullName evidence="4">DUF4352 domain-containing protein</fullName>
    </recommendedName>
</protein>
<keyword evidence="1" id="KW-0812">Transmembrane</keyword>
<gene>
    <name evidence="2" type="ORF">ACFFPJ_00360</name>
</gene>
<reference evidence="2 3" key="1">
    <citation type="submission" date="2024-09" db="EMBL/GenBank/DDBJ databases">
        <authorList>
            <person name="Sun Q."/>
            <person name="Mori K."/>
        </authorList>
    </citation>
    <scope>NUCLEOTIDE SEQUENCE [LARGE SCALE GENOMIC DNA]</scope>
    <source>
        <strain evidence="2 3">JCM 1342</strain>
    </source>
</reference>
<comment type="caution">
    <text evidence="2">The sequence shown here is derived from an EMBL/GenBank/DDBJ whole genome shotgun (WGS) entry which is preliminary data.</text>
</comment>
<evidence type="ECO:0000313" key="3">
    <source>
        <dbReference type="Proteomes" id="UP001589611"/>
    </source>
</evidence>
<evidence type="ECO:0000313" key="2">
    <source>
        <dbReference type="EMBL" id="MFB9644241.1"/>
    </source>
</evidence>
<proteinExistence type="predicted"/>
<feature type="transmembrane region" description="Helical" evidence="1">
    <location>
        <begin position="30"/>
        <end position="50"/>
    </location>
</feature>
<keyword evidence="3" id="KW-1185">Reference proteome</keyword>
<keyword evidence="1" id="KW-1133">Transmembrane helix</keyword>
<accession>A0ABV5SX31</accession>
<organism evidence="2 3">
    <name type="scientific">Microbacterium terregens</name>
    <dbReference type="NCBI Taxonomy" id="69363"/>
    <lineage>
        <taxon>Bacteria</taxon>
        <taxon>Bacillati</taxon>
        <taxon>Actinomycetota</taxon>
        <taxon>Actinomycetes</taxon>
        <taxon>Micrococcales</taxon>
        <taxon>Microbacteriaceae</taxon>
        <taxon>Microbacterium</taxon>
    </lineage>
</organism>
<evidence type="ECO:0000256" key="1">
    <source>
        <dbReference type="SAM" id="Phobius"/>
    </source>
</evidence>
<keyword evidence="1" id="KW-0472">Membrane</keyword>
<name>A0ABV5SX31_9MICO</name>
<sequence length="215" mass="22872">MTTEGDDSAAPPRQRLEWLRAASDRLPTSWLTVIATGLFLVATAAFGGLATAAEPGPVAIEPGQEHRNDQFAVTVERVLLVDELTEAGVYVDDGERVLALVVTVENTWTRPIAVHPTSSLTESVRLDGLSDTPPDSIARYDDGTVAPWLQPGVPAQLVLAWAVKAGQFTDAQPMRITLSDMTLYTGSFVASGQWWDDPAPAATMTVTLDDIGAGG</sequence>
<evidence type="ECO:0008006" key="4">
    <source>
        <dbReference type="Google" id="ProtNLM"/>
    </source>
</evidence>
<dbReference type="RefSeq" id="WP_344710516.1">
    <property type="nucleotide sequence ID" value="NZ_BAAAWH010000001.1"/>
</dbReference>
<dbReference type="Proteomes" id="UP001589611">
    <property type="component" value="Unassembled WGS sequence"/>
</dbReference>